<feature type="transmembrane region" description="Helical" evidence="2">
    <location>
        <begin position="167"/>
        <end position="185"/>
    </location>
</feature>
<evidence type="ECO:0000313" key="3">
    <source>
        <dbReference type="EMBL" id="NJC70322.1"/>
    </source>
</evidence>
<comment type="caution">
    <text evidence="3">The sequence shown here is derived from an EMBL/GenBank/DDBJ whole genome shotgun (WGS) entry which is preliminary data.</text>
</comment>
<keyword evidence="2" id="KW-0812">Transmembrane</keyword>
<evidence type="ECO:0000256" key="1">
    <source>
        <dbReference type="SAM" id="MobiDB-lite"/>
    </source>
</evidence>
<feature type="compositionally biased region" description="Basic and acidic residues" evidence="1">
    <location>
        <begin position="1"/>
        <end position="20"/>
    </location>
</feature>
<dbReference type="EMBL" id="JAATVY010000006">
    <property type="protein sequence ID" value="NJC70322.1"/>
    <property type="molecule type" value="Genomic_DNA"/>
</dbReference>
<reference evidence="3 4" key="1">
    <citation type="submission" date="2020-03" db="EMBL/GenBank/DDBJ databases">
        <title>WGS of the type strain of Planosporangium spp.</title>
        <authorList>
            <person name="Thawai C."/>
        </authorList>
    </citation>
    <scope>NUCLEOTIDE SEQUENCE [LARGE SCALE GENOMIC DNA]</scope>
    <source>
        <strain evidence="3 4">TBRC 5610</strain>
    </source>
</reference>
<dbReference type="Proteomes" id="UP000722989">
    <property type="component" value="Unassembled WGS sequence"/>
</dbReference>
<accession>A0ABX0XW99</accession>
<evidence type="ECO:0008006" key="5">
    <source>
        <dbReference type="Google" id="ProtNLM"/>
    </source>
</evidence>
<sequence>MATDLSRRQAADERAADDTTMRAGSTTGDVTRADRERDGLGDPTVRLARVPSQPVPPGGAVAPMPPGGRPVPPGGAVEPPPDATRPLGTGPAPAPGPRHGVDAEADRDSAEAERDHAEAERDHAAAVRARAETDRLDADRAERADVTDADADTAEPVRPARWAHTSFTATLSLIVGVCATLGALSGRLAPLGVVAGAVGLLLAAIGLAAVSRRHVTGHHVALLGLVFSIAGVVLGILAMTKSLPWLDSGADNVARLRGWLDAHWSWMRRW</sequence>
<feature type="compositionally biased region" description="Basic and acidic residues" evidence="1">
    <location>
        <begin position="99"/>
        <end position="146"/>
    </location>
</feature>
<evidence type="ECO:0000256" key="2">
    <source>
        <dbReference type="SAM" id="Phobius"/>
    </source>
</evidence>
<protein>
    <recommendedName>
        <fullName evidence="5">Thrombospondin</fullName>
    </recommendedName>
</protein>
<gene>
    <name evidence="3" type="ORF">HC031_11455</name>
</gene>
<dbReference type="RefSeq" id="WP_167925233.1">
    <property type="nucleotide sequence ID" value="NZ_JAATVY010000006.1"/>
</dbReference>
<evidence type="ECO:0000313" key="4">
    <source>
        <dbReference type="Proteomes" id="UP000722989"/>
    </source>
</evidence>
<keyword evidence="4" id="KW-1185">Reference proteome</keyword>
<feature type="region of interest" description="Disordered" evidence="1">
    <location>
        <begin position="1"/>
        <end position="152"/>
    </location>
</feature>
<organism evidence="3 4">
    <name type="scientific">Planosporangium thailandense</name>
    <dbReference type="NCBI Taxonomy" id="765197"/>
    <lineage>
        <taxon>Bacteria</taxon>
        <taxon>Bacillati</taxon>
        <taxon>Actinomycetota</taxon>
        <taxon>Actinomycetes</taxon>
        <taxon>Micromonosporales</taxon>
        <taxon>Micromonosporaceae</taxon>
        <taxon>Planosporangium</taxon>
    </lineage>
</organism>
<feature type="compositionally biased region" description="Basic and acidic residues" evidence="1">
    <location>
        <begin position="31"/>
        <end position="40"/>
    </location>
</feature>
<keyword evidence="2" id="KW-1133">Transmembrane helix</keyword>
<keyword evidence="2" id="KW-0472">Membrane</keyword>
<feature type="compositionally biased region" description="Pro residues" evidence="1">
    <location>
        <begin position="53"/>
        <end position="83"/>
    </location>
</feature>
<feature type="transmembrane region" description="Helical" evidence="2">
    <location>
        <begin position="222"/>
        <end position="240"/>
    </location>
</feature>
<feature type="transmembrane region" description="Helical" evidence="2">
    <location>
        <begin position="191"/>
        <end position="210"/>
    </location>
</feature>
<name>A0ABX0XW99_9ACTN</name>
<proteinExistence type="predicted"/>